<evidence type="ECO:0000313" key="6">
    <source>
        <dbReference type="Proteomes" id="UP000192380"/>
    </source>
</evidence>
<dbReference type="Pfam" id="PF00717">
    <property type="entry name" value="Peptidase_S24"/>
    <property type="match status" value="1"/>
</dbReference>
<dbReference type="PANTHER" id="PTHR40661:SF3">
    <property type="entry name" value="FELS-1 PROPHAGE TRANSCRIPTIONAL REGULATOR"/>
    <property type="match status" value="1"/>
</dbReference>
<dbReference type="Proteomes" id="UP000192380">
    <property type="component" value="Chromosome"/>
</dbReference>
<dbReference type="SUPFAM" id="SSF47413">
    <property type="entry name" value="lambda repressor-like DNA-binding domains"/>
    <property type="match status" value="1"/>
</dbReference>
<dbReference type="InterPro" id="IPR036286">
    <property type="entry name" value="LexA/Signal_pep-like_sf"/>
</dbReference>
<evidence type="ECO:0000256" key="3">
    <source>
        <dbReference type="ARBA" id="ARBA00023163"/>
    </source>
</evidence>
<dbReference type="InterPro" id="IPR039418">
    <property type="entry name" value="LexA-like"/>
</dbReference>
<dbReference type="CDD" id="cd00093">
    <property type="entry name" value="HTH_XRE"/>
    <property type="match status" value="1"/>
</dbReference>
<feature type="domain" description="HTH cro/C1-type" evidence="4">
    <location>
        <begin position="8"/>
        <end position="63"/>
    </location>
</feature>
<keyword evidence="2" id="KW-0238">DNA-binding</keyword>
<keyword evidence="3" id="KW-0804">Transcription</keyword>
<dbReference type="SMART" id="SM00530">
    <property type="entry name" value="HTH_XRE"/>
    <property type="match status" value="1"/>
</dbReference>
<dbReference type="InterPro" id="IPR001387">
    <property type="entry name" value="Cro/C1-type_HTH"/>
</dbReference>
<evidence type="ECO:0000256" key="1">
    <source>
        <dbReference type="ARBA" id="ARBA00023015"/>
    </source>
</evidence>
<proteinExistence type="predicted"/>
<name>A0ABN4YZ72_PANSE</name>
<gene>
    <name evidence="5" type="ORF">DSJ_09950</name>
</gene>
<protein>
    <submittedName>
        <fullName evidence="5">Repressor</fullName>
    </submittedName>
</protein>
<dbReference type="Gene3D" id="2.10.109.10">
    <property type="entry name" value="Umud Fragment, subunit A"/>
    <property type="match status" value="1"/>
</dbReference>
<dbReference type="PANTHER" id="PTHR40661">
    <property type="match status" value="1"/>
</dbReference>
<evidence type="ECO:0000259" key="4">
    <source>
        <dbReference type="PROSITE" id="PS50943"/>
    </source>
</evidence>
<dbReference type="RefSeq" id="WP_044241774.1">
    <property type="nucleotide sequence ID" value="NZ_AHIE01000008.1"/>
</dbReference>
<evidence type="ECO:0000313" key="5">
    <source>
        <dbReference type="EMBL" id="ARF49632.1"/>
    </source>
</evidence>
<dbReference type="CDD" id="cd06529">
    <property type="entry name" value="S24_LexA-like"/>
    <property type="match status" value="1"/>
</dbReference>
<dbReference type="SUPFAM" id="SSF51306">
    <property type="entry name" value="LexA/Signal peptidase"/>
    <property type="match status" value="1"/>
</dbReference>
<dbReference type="Pfam" id="PF01381">
    <property type="entry name" value="HTH_3"/>
    <property type="match status" value="1"/>
</dbReference>
<dbReference type="Gene3D" id="1.10.260.40">
    <property type="entry name" value="lambda repressor-like DNA-binding domains"/>
    <property type="match status" value="1"/>
</dbReference>
<reference evidence="5 6" key="1">
    <citation type="submission" date="2016-10" db="EMBL/GenBank/DDBJ databases">
        <title>Complete Genome Assembly of Pantoea stewartii subsp. stewartii DC283, a Corn Pathogen.</title>
        <authorList>
            <person name="Duong D.A."/>
            <person name="Stevens A.M."/>
            <person name="Jensen R.V."/>
        </authorList>
    </citation>
    <scope>NUCLEOTIDE SEQUENCE [LARGE SCALE GENOMIC DNA]</scope>
    <source>
        <strain evidence="5 6">DC283</strain>
    </source>
</reference>
<evidence type="ECO:0000256" key="2">
    <source>
        <dbReference type="ARBA" id="ARBA00023125"/>
    </source>
</evidence>
<dbReference type="EMBL" id="CP017581">
    <property type="protein sequence ID" value="ARF49632.1"/>
    <property type="molecule type" value="Genomic_DNA"/>
</dbReference>
<dbReference type="PROSITE" id="PS50943">
    <property type="entry name" value="HTH_CROC1"/>
    <property type="match status" value="1"/>
</dbReference>
<dbReference type="InterPro" id="IPR010982">
    <property type="entry name" value="Lambda_DNA-bd_dom_sf"/>
</dbReference>
<organism evidence="5 6">
    <name type="scientific">Pantoea stewartii subsp. stewartii DC283</name>
    <dbReference type="NCBI Taxonomy" id="660596"/>
    <lineage>
        <taxon>Bacteria</taxon>
        <taxon>Pseudomonadati</taxon>
        <taxon>Pseudomonadota</taxon>
        <taxon>Gammaproteobacteria</taxon>
        <taxon>Enterobacterales</taxon>
        <taxon>Erwiniaceae</taxon>
        <taxon>Pantoea</taxon>
    </lineage>
</organism>
<sequence>MSNLSERLISRRNSLNLTQEGLAKKAGVTRVAISKAELGLTKNFNSNTLFKISKALNCDAQWLQTGKGDADNGKANEWDTNVSSAPQKDFKYSYPTLNWVQAGQFMTAGDDFNIYDIDNWKDSVKYAGENGFWLVVKGDSMSSPVGVTFPEGMSILINPDADVYPGCYVLAYRKSSGEATFKQYVCDAGDEYLKPINPQYSVIRIDEDCIIGGVIVDARWDIF</sequence>
<accession>A0ABN4YZ72</accession>
<keyword evidence="1" id="KW-0805">Transcription regulation</keyword>
<keyword evidence="6" id="KW-1185">Reference proteome</keyword>
<dbReference type="InterPro" id="IPR015927">
    <property type="entry name" value="Peptidase_S24_S26A/B/C"/>
</dbReference>